<dbReference type="InterPro" id="IPR017853">
    <property type="entry name" value="GH"/>
</dbReference>
<sequence>MDGVDYSFGHPGGAALRAAGKTFACRYLSHTASKNLTPSETADLAAHDVAAVVVWETTASRAAASRAAGTADATEAAAQAKACGQPADRPIYFAVDWNADPTLVVPYFQGVASVLGVARTGAYGGIKVVRYLLDHGLIRWAWQTAAWSAGAWEPRAHIRQYAKTITINGVACDLDTAMQDDFGQWTPGHSPITEDIVTPAEIDAVATAAAKKTLAALGAPAGVLAAIDNPTVADDPKNPSADDESLRAMWWDTGMHAGRADANSAAVLAQLKQGVPLSLTDDQVTSLATKLAANPTFASTLAHAIGSDFAARLQS</sequence>
<organism evidence="2 3">
    <name type="scientific">Actinacidiphila polyblastidii</name>
    <dbReference type="NCBI Taxonomy" id="3110430"/>
    <lineage>
        <taxon>Bacteria</taxon>
        <taxon>Bacillati</taxon>
        <taxon>Actinomycetota</taxon>
        <taxon>Actinomycetes</taxon>
        <taxon>Kitasatosporales</taxon>
        <taxon>Streptomycetaceae</taxon>
        <taxon>Actinacidiphila</taxon>
    </lineage>
</organism>
<dbReference type="InterPro" id="IPR015020">
    <property type="entry name" value="Rv2525c-like_Glyco_Hydro-like"/>
</dbReference>
<dbReference type="EMBL" id="JAZEWV010000046">
    <property type="protein sequence ID" value="MEE4546453.1"/>
    <property type="molecule type" value="Genomic_DNA"/>
</dbReference>
<accession>A0ABU7PKT7</accession>
<keyword evidence="3" id="KW-1185">Reference proteome</keyword>
<dbReference type="Proteomes" id="UP001344658">
    <property type="component" value="Unassembled WGS sequence"/>
</dbReference>
<evidence type="ECO:0000259" key="1">
    <source>
        <dbReference type="Pfam" id="PF08924"/>
    </source>
</evidence>
<gene>
    <name evidence="2" type="ORF">V2S66_31375</name>
</gene>
<feature type="domain" description="Rv2525c-like glycoside hydrolase-like" evidence="1">
    <location>
        <begin position="15"/>
        <end position="168"/>
    </location>
</feature>
<protein>
    <submittedName>
        <fullName evidence="2">Glycoside hydrolase domain-containing protein</fullName>
    </submittedName>
</protein>
<dbReference type="SUPFAM" id="SSF51445">
    <property type="entry name" value="(Trans)glycosidases"/>
    <property type="match status" value="1"/>
</dbReference>
<reference evidence="2 3" key="1">
    <citation type="submission" date="2023-12" db="EMBL/GenBank/DDBJ databases">
        <title>Streptomyces sp. V4-01.</title>
        <authorList>
            <person name="Somphong A."/>
            <person name="Phongsopitanun W."/>
        </authorList>
    </citation>
    <scope>NUCLEOTIDE SEQUENCE [LARGE SCALE GENOMIC DNA]</scope>
    <source>
        <strain evidence="2 3">V4-01</strain>
    </source>
</reference>
<dbReference type="Gene3D" id="3.20.20.80">
    <property type="entry name" value="Glycosidases"/>
    <property type="match status" value="1"/>
</dbReference>
<dbReference type="RefSeq" id="WP_330800153.1">
    <property type="nucleotide sequence ID" value="NZ_JAZEWV010000046.1"/>
</dbReference>
<keyword evidence="2" id="KW-0378">Hydrolase</keyword>
<comment type="caution">
    <text evidence="2">The sequence shown here is derived from an EMBL/GenBank/DDBJ whole genome shotgun (WGS) entry which is preliminary data.</text>
</comment>
<dbReference type="Pfam" id="PF08924">
    <property type="entry name" value="Rv2525c_GlyHyd-like"/>
    <property type="match status" value="1"/>
</dbReference>
<proteinExistence type="predicted"/>
<evidence type="ECO:0000313" key="2">
    <source>
        <dbReference type="EMBL" id="MEE4546453.1"/>
    </source>
</evidence>
<dbReference type="GO" id="GO:0016787">
    <property type="term" value="F:hydrolase activity"/>
    <property type="evidence" value="ECO:0007669"/>
    <property type="project" value="UniProtKB-KW"/>
</dbReference>
<evidence type="ECO:0000313" key="3">
    <source>
        <dbReference type="Proteomes" id="UP001344658"/>
    </source>
</evidence>
<name>A0ABU7PKT7_9ACTN</name>